<dbReference type="GO" id="GO:0016491">
    <property type="term" value="F:oxidoreductase activity"/>
    <property type="evidence" value="ECO:0007669"/>
    <property type="project" value="UniProtKB-KW"/>
</dbReference>
<dbReference type="InterPro" id="IPR013766">
    <property type="entry name" value="Thioredoxin_domain"/>
</dbReference>
<evidence type="ECO:0000256" key="3">
    <source>
        <dbReference type="ARBA" id="ARBA00023002"/>
    </source>
</evidence>
<dbReference type="AlphaFoldDB" id="A0A1F8FXE1"/>
<gene>
    <name evidence="8" type="ORF">A3C88_01620</name>
</gene>
<evidence type="ECO:0000313" key="9">
    <source>
        <dbReference type="Proteomes" id="UP000178117"/>
    </source>
</evidence>
<keyword evidence="6" id="KW-0472">Membrane</keyword>
<dbReference type="InterPro" id="IPR036249">
    <property type="entry name" value="Thioredoxin-like_sf"/>
</dbReference>
<keyword evidence="4" id="KW-1015">Disulfide bond</keyword>
<reference evidence="8 9" key="1">
    <citation type="journal article" date="2016" name="Nat. Commun.">
        <title>Thousands of microbial genomes shed light on interconnected biogeochemical processes in an aquifer system.</title>
        <authorList>
            <person name="Anantharaman K."/>
            <person name="Brown C.T."/>
            <person name="Hug L.A."/>
            <person name="Sharon I."/>
            <person name="Castelle C.J."/>
            <person name="Probst A.J."/>
            <person name="Thomas B.C."/>
            <person name="Singh A."/>
            <person name="Wilkins M.J."/>
            <person name="Karaoz U."/>
            <person name="Brodie E.L."/>
            <person name="Williams K.H."/>
            <person name="Hubbard S.S."/>
            <person name="Banfield J.F."/>
        </authorList>
    </citation>
    <scope>NUCLEOTIDE SEQUENCE [LARGE SCALE GENOMIC DNA]</scope>
</reference>
<dbReference type="InterPro" id="IPR012336">
    <property type="entry name" value="Thioredoxin-like_fold"/>
</dbReference>
<evidence type="ECO:0000256" key="5">
    <source>
        <dbReference type="ARBA" id="ARBA00023284"/>
    </source>
</evidence>
<evidence type="ECO:0000259" key="7">
    <source>
        <dbReference type="PROSITE" id="PS51352"/>
    </source>
</evidence>
<organism evidence="8 9">
    <name type="scientific">Candidatus Yanofskybacteria bacterium RIFCSPHIGHO2_02_FULL_50_12</name>
    <dbReference type="NCBI Taxonomy" id="1802685"/>
    <lineage>
        <taxon>Bacteria</taxon>
        <taxon>Candidatus Yanofskyibacteriota</taxon>
    </lineage>
</organism>
<evidence type="ECO:0000256" key="6">
    <source>
        <dbReference type="SAM" id="Phobius"/>
    </source>
</evidence>
<evidence type="ECO:0000256" key="2">
    <source>
        <dbReference type="ARBA" id="ARBA00022729"/>
    </source>
</evidence>
<evidence type="ECO:0000256" key="4">
    <source>
        <dbReference type="ARBA" id="ARBA00023157"/>
    </source>
</evidence>
<name>A0A1F8FXE1_9BACT</name>
<dbReference type="STRING" id="1802685.A3C88_01620"/>
<comment type="caution">
    <text evidence="8">The sequence shown here is derived from an EMBL/GenBank/DDBJ whole genome shotgun (WGS) entry which is preliminary data.</text>
</comment>
<protein>
    <recommendedName>
        <fullName evidence="7">Thioredoxin domain-containing protein</fullName>
    </recommendedName>
</protein>
<keyword evidence="5" id="KW-0676">Redox-active center</keyword>
<dbReference type="EMBL" id="MGJZ01000013">
    <property type="protein sequence ID" value="OGN17330.1"/>
    <property type="molecule type" value="Genomic_DNA"/>
</dbReference>
<keyword evidence="6" id="KW-1133">Transmembrane helix</keyword>
<dbReference type="PROSITE" id="PS51352">
    <property type="entry name" value="THIOREDOXIN_2"/>
    <property type="match status" value="1"/>
</dbReference>
<keyword evidence="3" id="KW-0560">Oxidoreductase</keyword>
<evidence type="ECO:0000256" key="1">
    <source>
        <dbReference type="ARBA" id="ARBA00005791"/>
    </source>
</evidence>
<dbReference type="PANTHER" id="PTHR13887:SF14">
    <property type="entry name" value="DISULFIDE BOND FORMATION PROTEIN D"/>
    <property type="match status" value="1"/>
</dbReference>
<keyword evidence="2" id="KW-0732">Signal</keyword>
<accession>A0A1F8FXE1</accession>
<proteinExistence type="inferred from homology"/>
<sequence>MRISFIVGGITLIILGILGFGIYKVMQNPPGQAILSQPINASDHILGNPSTAKISLVEYGDYQCPACGFFHPIVKQLLQEYGDRMVFAYRHFPLPQHRNAAEAAYAAEAAGKQAQYWEMHDMLFEHQKDWETASDPTNIFNGYAEQLGLDLAKFKTDATSGEVRSRIQADTQSGKNSGVDSTPSFFLNGAYIRPQSHEHFKQLIESALNS</sequence>
<dbReference type="SUPFAM" id="SSF52833">
    <property type="entry name" value="Thioredoxin-like"/>
    <property type="match status" value="1"/>
</dbReference>
<dbReference type="Proteomes" id="UP000178117">
    <property type="component" value="Unassembled WGS sequence"/>
</dbReference>
<dbReference type="Pfam" id="PF13462">
    <property type="entry name" value="Thioredoxin_4"/>
    <property type="match status" value="1"/>
</dbReference>
<dbReference type="Gene3D" id="3.40.30.10">
    <property type="entry name" value="Glutaredoxin"/>
    <property type="match status" value="1"/>
</dbReference>
<evidence type="ECO:0000313" key="8">
    <source>
        <dbReference type="EMBL" id="OGN17330.1"/>
    </source>
</evidence>
<feature type="domain" description="Thioredoxin" evidence="7">
    <location>
        <begin position="28"/>
        <end position="209"/>
    </location>
</feature>
<keyword evidence="6" id="KW-0812">Transmembrane</keyword>
<feature type="transmembrane region" description="Helical" evidence="6">
    <location>
        <begin position="6"/>
        <end position="26"/>
    </location>
</feature>
<dbReference type="PANTHER" id="PTHR13887">
    <property type="entry name" value="GLUTATHIONE S-TRANSFERASE KAPPA"/>
    <property type="match status" value="1"/>
</dbReference>
<comment type="similarity">
    <text evidence="1">Belongs to the thioredoxin family. DsbA subfamily.</text>
</comment>